<organism evidence="2 3">
    <name type="scientific">Melipona bicolor</name>
    <dbReference type="NCBI Taxonomy" id="60889"/>
    <lineage>
        <taxon>Eukaryota</taxon>
        <taxon>Metazoa</taxon>
        <taxon>Ecdysozoa</taxon>
        <taxon>Arthropoda</taxon>
        <taxon>Hexapoda</taxon>
        <taxon>Insecta</taxon>
        <taxon>Pterygota</taxon>
        <taxon>Neoptera</taxon>
        <taxon>Endopterygota</taxon>
        <taxon>Hymenoptera</taxon>
        <taxon>Apocrita</taxon>
        <taxon>Aculeata</taxon>
        <taxon>Apoidea</taxon>
        <taxon>Anthophila</taxon>
        <taxon>Apidae</taxon>
        <taxon>Melipona</taxon>
    </lineage>
</organism>
<comment type="caution">
    <text evidence="2">The sequence shown here is derived from an EMBL/GenBank/DDBJ whole genome shotgun (WGS) entry which is preliminary data.</text>
</comment>
<evidence type="ECO:0000313" key="3">
    <source>
        <dbReference type="Proteomes" id="UP001177670"/>
    </source>
</evidence>
<proteinExistence type="predicted"/>
<feature type="region of interest" description="Disordered" evidence="1">
    <location>
        <begin position="1"/>
        <end position="29"/>
    </location>
</feature>
<accession>A0AA40KI65</accession>
<dbReference type="AlphaFoldDB" id="A0AA40KI65"/>
<dbReference type="EMBL" id="JAHYIQ010000027">
    <property type="protein sequence ID" value="KAK1121235.1"/>
    <property type="molecule type" value="Genomic_DNA"/>
</dbReference>
<reference evidence="2" key="1">
    <citation type="submission" date="2021-10" db="EMBL/GenBank/DDBJ databases">
        <title>Melipona bicolor Genome sequencing and assembly.</title>
        <authorList>
            <person name="Araujo N.S."/>
            <person name="Arias M.C."/>
        </authorList>
    </citation>
    <scope>NUCLEOTIDE SEQUENCE</scope>
    <source>
        <strain evidence="2">USP_2M_L1-L4_2017</strain>
        <tissue evidence="2">Whole body</tissue>
    </source>
</reference>
<dbReference type="Proteomes" id="UP001177670">
    <property type="component" value="Unassembled WGS sequence"/>
</dbReference>
<feature type="compositionally biased region" description="Acidic residues" evidence="1">
    <location>
        <begin position="1"/>
        <end position="22"/>
    </location>
</feature>
<gene>
    <name evidence="2" type="ORF">K0M31_010542</name>
</gene>
<sequence length="50" mass="5603">MNNDRDDDDDDDNDDDDDDDNGDCNNVDGIGDVTISMANKCRLTLQFYSP</sequence>
<name>A0AA40KI65_9HYME</name>
<evidence type="ECO:0000256" key="1">
    <source>
        <dbReference type="SAM" id="MobiDB-lite"/>
    </source>
</evidence>
<evidence type="ECO:0000313" key="2">
    <source>
        <dbReference type="EMBL" id="KAK1121235.1"/>
    </source>
</evidence>
<keyword evidence="3" id="KW-1185">Reference proteome</keyword>
<protein>
    <submittedName>
        <fullName evidence="2">Uncharacterized protein</fullName>
    </submittedName>
</protein>